<dbReference type="AlphaFoldDB" id="D2PN91"/>
<evidence type="ECO:0000313" key="2">
    <source>
        <dbReference type="Proteomes" id="UP000007967"/>
    </source>
</evidence>
<evidence type="ECO:0000313" key="1">
    <source>
        <dbReference type="EMBL" id="ADB34575.1"/>
    </source>
</evidence>
<dbReference type="HOGENOM" id="CLU_692201_0_0_11"/>
<proteinExistence type="predicted"/>
<dbReference type="eggNOG" id="ENOG50333PY">
    <property type="taxonomic scope" value="Bacteria"/>
</dbReference>
<reference evidence="2" key="1">
    <citation type="submission" date="2009-09" db="EMBL/GenBank/DDBJ databases">
        <title>The complete genome of Kribbella flavida DSM 17836.</title>
        <authorList>
            <consortium name="US DOE Joint Genome Institute (JGI-PGF)"/>
            <person name="Lucas S."/>
            <person name="Copeland A."/>
            <person name="Lapidus A."/>
            <person name="Glavina del Rio T."/>
            <person name="Dalin E."/>
            <person name="Tice H."/>
            <person name="Bruce D."/>
            <person name="Goodwin L."/>
            <person name="Pitluck S."/>
            <person name="Kyrpides N."/>
            <person name="Mavromatis K."/>
            <person name="Ivanova N."/>
            <person name="Saunders E."/>
            <person name="Brettin T."/>
            <person name="Detter J.C."/>
            <person name="Han C."/>
            <person name="Larimer F."/>
            <person name="Land M."/>
            <person name="Hauser L."/>
            <person name="Markowitz V."/>
            <person name="Cheng J.-F."/>
            <person name="Hugenholtz P."/>
            <person name="Woyke T."/>
            <person name="Wu D."/>
            <person name="Pukall R."/>
            <person name="Klenk H.-P."/>
            <person name="Eisen J.A."/>
        </authorList>
    </citation>
    <scope>NUCLEOTIDE SEQUENCE [LARGE SCALE GENOMIC DNA]</scope>
    <source>
        <strain evidence="2">DSM 17836 / JCM 10339 / NBRC 14399</strain>
    </source>
</reference>
<name>D2PN91_KRIFD</name>
<protein>
    <recommendedName>
        <fullName evidence="3">Schlafen AlbA-2 domain-containing protein</fullName>
    </recommendedName>
</protein>
<keyword evidence="2" id="KW-1185">Reference proteome</keyword>
<sequence length="398" mass="44065">MPDAAAKHLGGYGVVLVGLDGQAPAGAERVVGAERVDGAVLHDALQPYLGDDGPKWDYMFIDHPTGLVMAVIVDPPQWGDRIHACRKEYSDVDGNLTVRDGDVFIRVPGKTRPATSHDLANLERRRDRSPSRGAEISVEYEEKFDRVDSASVIDLLSIDIEQKAKELLKPLSTRSQNALPYSFQLDAMLGRQDERTPDQFRQAVEEWRDEALAGCRSVATEFFRHELARGKLAIRNESEQYLVAVRMQVHFPPGVLVLMASDTEYCDHGGGFKPFTLLPDPPAKWGSLSPYDFGRFAAANFGRLTAATPVAIPIGFDIEESDAGMILTWDVGDLRPKSREVAGELLAVVTDDHTDTIVAQWRVTARGVNHVFEGEVRLECAQQHGEHLTWSRPGRDND</sequence>
<dbReference type="Proteomes" id="UP000007967">
    <property type="component" value="Chromosome"/>
</dbReference>
<reference evidence="1 2" key="2">
    <citation type="journal article" date="2010" name="Stand. Genomic Sci.">
        <title>Complete genome sequence of Kribbella flavida type strain (IFO 14399).</title>
        <authorList>
            <person name="Pukall R."/>
            <person name="Lapidus A."/>
            <person name="Glavina Del Rio T."/>
            <person name="Copeland A."/>
            <person name="Tice H."/>
            <person name="Cheng J.-F."/>
            <person name="Lucas S."/>
            <person name="Chen F."/>
            <person name="Nolan M."/>
            <person name="LaButti K."/>
            <person name="Pati A."/>
            <person name="Ivanova N."/>
            <person name="Mavrommatis K."/>
            <person name="Mikhailova N."/>
            <person name="Pitluck S."/>
            <person name="Bruce D."/>
            <person name="Goodwin L."/>
            <person name="Land M."/>
            <person name="Hauser L."/>
            <person name="Chang Y.-J."/>
            <person name="Jeffries C.D."/>
            <person name="Chen A."/>
            <person name="Palaniappan K."/>
            <person name="Chain P."/>
            <person name="Rohde M."/>
            <person name="Goeker M."/>
            <person name="Bristow J."/>
            <person name="Eisen J.A."/>
            <person name="Markowitz V."/>
            <person name="Hugenholtz P."/>
            <person name="Kyrpides N.C."/>
            <person name="Klenk H.-P."/>
            <person name="Brettin T."/>
        </authorList>
    </citation>
    <scope>NUCLEOTIDE SEQUENCE [LARGE SCALE GENOMIC DNA]</scope>
    <source>
        <strain evidence="2">DSM 17836 / JCM 10339 / NBRC 14399</strain>
    </source>
</reference>
<organism evidence="1 2">
    <name type="scientific">Kribbella flavida (strain DSM 17836 / JCM 10339 / NBRC 14399)</name>
    <dbReference type="NCBI Taxonomy" id="479435"/>
    <lineage>
        <taxon>Bacteria</taxon>
        <taxon>Bacillati</taxon>
        <taxon>Actinomycetota</taxon>
        <taxon>Actinomycetes</taxon>
        <taxon>Propionibacteriales</taxon>
        <taxon>Kribbellaceae</taxon>
        <taxon>Kribbella</taxon>
    </lineage>
</organism>
<accession>D2PN91</accession>
<dbReference type="KEGG" id="kfl:Kfla_5569"/>
<gene>
    <name evidence="1" type="ordered locus">Kfla_5569</name>
</gene>
<evidence type="ECO:0008006" key="3">
    <source>
        <dbReference type="Google" id="ProtNLM"/>
    </source>
</evidence>
<dbReference type="EMBL" id="CP001736">
    <property type="protein sequence ID" value="ADB34575.1"/>
    <property type="molecule type" value="Genomic_DNA"/>
</dbReference>